<feature type="domain" description="GGDEF" evidence="4">
    <location>
        <begin position="231"/>
        <end position="361"/>
    </location>
</feature>
<dbReference type="InterPro" id="IPR000160">
    <property type="entry name" value="GGDEF_dom"/>
</dbReference>
<dbReference type="PANTHER" id="PTHR45138">
    <property type="entry name" value="REGULATORY COMPONENTS OF SENSORY TRANSDUCTION SYSTEM"/>
    <property type="match status" value="1"/>
</dbReference>
<keyword evidence="5" id="KW-0808">Transferase</keyword>
<keyword evidence="5" id="KW-0548">Nucleotidyltransferase</keyword>
<feature type="transmembrane region" description="Helical" evidence="3">
    <location>
        <begin position="29"/>
        <end position="50"/>
    </location>
</feature>
<dbReference type="Pfam" id="PF00990">
    <property type="entry name" value="GGDEF"/>
    <property type="match status" value="1"/>
</dbReference>
<evidence type="ECO:0000313" key="5">
    <source>
        <dbReference type="EMBL" id="MER2491368.1"/>
    </source>
</evidence>
<evidence type="ECO:0000256" key="2">
    <source>
        <dbReference type="ARBA" id="ARBA00034247"/>
    </source>
</evidence>
<proteinExistence type="predicted"/>
<comment type="catalytic activity">
    <reaction evidence="2">
        <text>2 GTP = 3',3'-c-di-GMP + 2 diphosphate</text>
        <dbReference type="Rhea" id="RHEA:24898"/>
        <dbReference type="ChEBI" id="CHEBI:33019"/>
        <dbReference type="ChEBI" id="CHEBI:37565"/>
        <dbReference type="ChEBI" id="CHEBI:58805"/>
        <dbReference type="EC" id="2.7.7.65"/>
    </reaction>
</comment>
<accession>A0ABV1REL5</accession>
<evidence type="ECO:0000313" key="6">
    <source>
        <dbReference type="Proteomes" id="UP001467690"/>
    </source>
</evidence>
<reference evidence="5 6" key="1">
    <citation type="submission" date="2024-06" db="EMBL/GenBank/DDBJ databases">
        <authorList>
            <person name="Chen R.Y."/>
        </authorList>
    </citation>
    <scope>NUCLEOTIDE SEQUENCE [LARGE SCALE GENOMIC DNA]</scope>
    <source>
        <strain evidence="5 6">D2</strain>
    </source>
</reference>
<gene>
    <name evidence="5" type="ORF">ABS311_05680</name>
</gene>
<evidence type="ECO:0000256" key="1">
    <source>
        <dbReference type="ARBA" id="ARBA00012528"/>
    </source>
</evidence>
<dbReference type="EC" id="2.7.7.65" evidence="1"/>
<feature type="transmembrane region" description="Helical" evidence="3">
    <location>
        <begin position="163"/>
        <end position="182"/>
    </location>
</feature>
<dbReference type="EMBL" id="JBELOE010000115">
    <property type="protein sequence ID" value="MER2491368.1"/>
    <property type="molecule type" value="Genomic_DNA"/>
</dbReference>
<name>A0ABV1REL5_9ALTE</name>
<dbReference type="SUPFAM" id="SSF55073">
    <property type="entry name" value="Nucleotide cyclase"/>
    <property type="match status" value="1"/>
</dbReference>
<organism evidence="5 6">
    <name type="scientific">Catenovulum sediminis</name>
    <dbReference type="NCBI Taxonomy" id="1740262"/>
    <lineage>
        <taxon>Bacteria</taxon>
        <taxon>Pseudomonadati</taxon>
        <taxon>Pseudomonadota</taxon>
        <taxon>Gammaproteobacteria</taxon>
        <taxon>Alteromonadales</taxon>
        <taxon>Alteromonadaceae</taxon>
        <taxon>Catenovulum</taxon>
    </lineage>
</organism>
<sequence>MFEFLRQRFTNYCEGGISENASTEERRRIFVINLFALVGMLLTLIMGIQAWLSLDIMLATVLHSSTLVFLAAHISIRYWQNYAIPSRLVLYCLSALMLYLIYSGGVNNTGTLWIFILPAVALFLGGLTIGLINVVIFILSASFLLFFHDGLLLATSYNEDYKIRLLLSFCTVTFLSCCYEYSRKQSYKHIQMLSDKYEKLSKIDPLTGLSNRREMMEQINKEYNRAKRHHQAVSILLCDVDHFKQINDTYGHETGDIVLQQLSAHFQTLVRRQDSISRWGGEEFLFMLPETEIQAASKAAEKIRSHISRCHFNIPNFTGTVTVSIGVTQLQESRSITESIAKADKCLYQAKQGGRDKVVSE</sequence>
<dbReference type="NCBIfam" id="TIGR00254">
    <property type="entry name" value="GGDEF"/>
    <property type="match status" value="1"/>
</dbReference>
<feature type="transmembrane region" description="Helical" evidence="3">
    <location>
        <begin position="136"/>
        <end position="157"/>
    </location>
</feature>
<dbReference type="InterPro" id="IPR043128">
    <property type="entry name" value="Rev_trsase/Diguanyl_cyclase"/>
</dbReference>
<evidence type="ECO:0000259" key="4">
    <source>
        <dbReference type="PROSITE" id="PS50887"/>
    </source>
</evidence>
<keyword evidence="3" id="KW-1133">Transmembrane helix</keyword>
<dbReference type="InterPro" id="IPR050469">
    <property type="entry name" value="Diguanylate_Cyclase"/>
</dbReference>
<keyword evidence="3" id="KW-0812">Transmembrane</keyword>
<dbReference type="Pfam" id="PF20966">
    <property type="entry name" value="MASE6"/>
    <property type="match status" value="1"/>
</dbReference>
<feature type="transmembrane region" description="Helical" evidence="3">
    <location>
        <begin position="111"/>
        <end position="129"/>
    </location>
</feature>
<dbReference type="Proteomes" id="UP001467690">
    <property type="component" value="Unassembled WGS sequence"/>
</dbReference>
<dbReference type="PROSITE" id="PS50887">
    <property type="entry name" value="GGDEF"/>
    <property type="match status" value="1"/>
</dbReference>
<dbReference type="SMART" id="SM00267">
    <property type="entry name" value="GGDEF"/>
    <property type="match status" value="1"/>
</dbReference>
<dbReference type="Gene3D" id="3.30.70.270">
    <property type="match status" value="1"/>
</dbReference>
<feature type="transmembrane region" description="Helical" evidence="3">
    <location>
        <begin position="88"/>
        <end position="105"/>
    </location>
</feature>
<dbReference type="PANTHER" id="PTHR45138:SF9">
    <property type="entry name" value="DIGUANYLATE CYCLASE DGCM-RELATED"/>
    <property type="match status" value="1"/>
</dbReference>
<keyword evidence="3" id="KW-0472">Membrane</keyword>
<comment type="caution">
    <text evidence="5">The sequence shown here is derived from an EMBL/GenBank/DDBJ whole genome shotgun (WGS) entry which is preliminary data.</text>
</comment>
<keyword evidence="6" id="KW-1185">Reference proteome</keyword>
<evidence type="ECO:0000256" key="3">
    <source>
        <dbReference type="SAM" id="Phobius"/>
    </source>
</evidence>
<feature type="transmembrane region" description="Helical" evidence="3">
    <location>
        <begin position="56"/>
        <end position="76"/>
    </location>
</feature>
<dbReference type="InterPro" id="IPR048435">
    <property type="entry name" value="MASE6"/>
</dbReference>
<dbReference type="CDD" id="cd01949">
    <property type="entry name" value="GGDEF"/>
    <property type="match status" value="1"/>
</dbReference>
<dbReference type="InterPro" id="IPR029787">
    <property type="entry name" value="Nucleotide_cyclase"/>
</dbReference>
<protein>
    <recommendedName>
        <fullName evidence="1">diguanylate cyclase</fullName>
        <ecNumber evidence="1">2.7.7.65</ecNumber>
    </recommendedName>
</protein>
<dbReference type="RefSeq" id="WP_143869942.1">
    <property type="nucleotide sequence ID" value="NZ_CP041660.1"/>
</dbReference>
<dbReference type="GO" id="GO:0052621">
    <property type="term" value="F:diguanylate cyclase activity"/>
    <property type="evidence" value="ECO:0007669"/>
    <property type="project" value="UniProtKB-EC"/>
</dbReference>